<dbReference type="AlphaFoldDB" id="A0A2H3C3I2"/>
<feature type="region of interest" description="Disordered" evidence="1">
    <location>
        <begin position="1"/>
        <end position="82"/>
    </location>
</feature>
<accession>A0A2H3C3I2</accession>
<evidence type="ECO:0000313" key="2">
    <source>
        <dbReference type="EMBL" id="PBK77635.1"/>
    </source>
</evidence>
<feature type="compositionally biased region" description="Low complexity" evidence="1">
    <location>
        <begin position="20"/>
        <end position="34"/>
    </location>
</feature>
<dbReference type="EMBL" id="KZ293415">
    <property type="protein sequence ID" value="PBK77635.1"/>
    <property type="molecule type" value="Genomic_DNA"/>
</dbReference>
<sequence>MSSNYNTAILSGDGRNVSLTPSTPSPSAASTSSAIQPDTAPTLGFSSNEGGVTNESFEYQDYGDATYTEPPEAEGWSGSYGA</sequence>
<dbReference type="Proteomes" id="UP000218334">
    <property type="component" value="Unassembled WGS sequence"/>
</dbReference>
<keyword evidence="3" id="KW-1185">Reference proteome</keyword>
<organism evidence="2 3">
    <name type="scientific">Armillaria solidipes</name>
    <dbReference type="NCBI Taxonomy" id="1076256"/>
    <lineage>
        <taxon>Eukaryota</taxon>
        <taxon>Fungi</taxon>
        <taxon>Dikarya</taxon>
        <taxon>Basidiomycota</taxon>
        <taxon>Agaricomycotina</taxon>
        <taxon>Agaricomycetes</taxon>
        <taxon>Agaricomycetidae</taxon>
        <taxon>Agaricales</taxon>
        <taxon>Marasmiineae</taxon>
        <taxon>Physalacriaceae</taxon>
        <taxon>Armillaria</taxon>
    </lineage>
</organism>
<proteinExistence type="predicted"/>
<feature type="compositionally biased region" description="Polar residues" evidence="1">
    <location>
        <begin position="44"/>
        <end position="57"/>
    </location>
</feature>
<evidence type="ECO:0000256" key="1">
    <source>
        <dbReference type="SAM" id="MobiDB-lite"/>
    </source>
</evidence>
<gene>
    <name evidence="2" type="ORF">ARMSODRAFT_1010283</name>
</gene>
<evidence type="ECO:0000313" key="3">
    <source>
        <dbReference type="Proteomes" id="UP000218334"/>
    </source>
</evidence>
<reference evidence="3" key="1">
    <citation type="journal article" date="2017" name="Nat. Ecol. Evol.">
        <title>Genome expansion and lineage-specific genetic innovations in the forest pathogenic fungi Armillaria.</title>
        <authorList>
            <person name="Sipos G."/>
            <person name="Prasanna A.N."/>
            <person name="Walter M.C."/>
            <person name="O'Connor E."/>
            <person name="Balint B."/>
            <person name="Krizsan K."/>
            <person name="Kiss B."/>
            <person name="Hess J."/>
            <person name="Varga T."/>
            <person name="Slot J."/>
            <person name="Riley R."/>
            <person name="Boka B."/>
            <person name="Rigling D."/>
            <person name="Barry K."/>
            <person name="Lee J."/>
            <person name="Mihaltcheva S."/>
            <person name="LaButti K."/>
            <person name="Lipzen A."/>
            <person name="Waldron R."/>
            <person name="Moloney N.M."/>
            <person name="Sperisen C."/>
            <person name="Kredics L."/>
            <person name="Vagvoelgyi C."/>
            <person name="Patrignani A."/>
            <person name="Fitzpatrick D."/>
            <person name="Nagy I."/>
            <person name="Doyle S."/>
            <person name="Anderson J.B."/>
            <person name="Grigoriev I.V."/>
            <person name="Gueldener U."/>
            <person name="Muensterkoetter M."/>
            <person name="Nagy L.G."/>
        </authorList>
    </citation>
    <scope>NUCLEOTIDE SEQUENCE [LARGE SCALE GENOMIC DNA]</scope>
    <source>
        <strain evidence="3">28-4</strain>
    </source>
</reference>
<protein>
    <submittedName>
        <fullName evidence="2">Uncharacterized protein</fullName>
    </submittedName>
</protein>
<name>A0A2H3C3I2_9AGAR</name>